<evidence type="ECO:0000259" key="6">
    <source>
        <dbReference type="PROSITE" id="PS50950"/>
    </source>
</evidence>
<keyword evidence="8" id="KW-1185">Reference proteome</keyword>
<proteinExistence type="predicted"/>
<dbReference type="SUPFAM" id="SSF57716">
    <property type="entry name" value="Glucocorticoid receptor-like (DNA-binding domain)"/>
    <property type="match status" value="1"/>
</dbReference>
<keyword evidence="2 5" id="KW-0863">Zinc-finger</keyword>
<evidence type="ECO:0000256" key="3">
    <source>
        <dbReference type="ARBA" id="ARBA00022833"/>
    </source>
</evidence>
<name>A0A3M6UNS7_POCDA</name>
<dbReference type="Gene3D" id="6.20.210.20">
    <property type="entry name" value="THAP domain"/>
    <property type="match status" value="1"/>
</dbReference>
<dbReference type="AlphaFoldDB" id="A0A3M6UNS7"/>
<dbReference type="Proteomes" id="UP000275408">
    <property type="component" value="Unassembled WGS sequence"/>
</dbReference>
<sequence length="441" mass="49381">IFKEVLKDIVEGADLSNVLQLRNACLYVLSYAGFFRSEEVLNIRTCQELAEYSSSTKQAVCNGNNFHHCFHDYISTTSCNFDSGGISRDGSRDKGIQFCSNSTNSGVQATVEMKDFGVQVSLPLLTAKDLKGDDLKTRFYTGFVNFGTFMALLHIPLVINKMHNDSPFSRYFKRKVDQETLAPERGYGKYTSNMAAKETVPRGAIYCCVPLCHSYSGKVVNGKAVKLHRLPKETKARRIWISRLRNVPQNFSAKSGTRVCSLHFKGEEGPKLWCQFPSLFPSKPVQESLLRRNRPLPNRLRGSMISSKVQTCQELAESSSSTKQAVCNGNNFHHCFHDYISTTSCNFDSGSISKDGSRDKDIQFCSNSTNSGVQATVEMKDFGVQVNLPLLTAEDLKGDDLKTRFYTGFVNFGTFMLITNNWKAKLLEWKGFTKGKGIFGK</sequence>
<feature type="domain" description="THAP-type" evidence="6">
    <location>
        <begin position="200"/>
        <end position="280"/>
    </location>
</feature>
<keyword evidence="4 5" id="KW-0238">DNA-binding</keyword>
<gene>
    <name evidence="7" type="ORF">pdam_00025079</name>
</gene>
<evidence type="ECO:0000256" key="4">
    <source>
        <dbReference type="ARBA" id="ARBA00023125"/>
    </source>
</evidence>
<dbReference type="Pfam" id="PF05485">
    <property type="entry name" value="THAP"/>
    <property type="match status" value="1"/>
</dbReference>
<organism evidence="7 8">
    <name type="scientific">Pocillopora damicornis</name>
    <name type="common">Cauliflower coral</name>
    <name type="synonym">Millepora damicornis</name>
    <dbReference type="NCBI Taxonomy" id="46731"/>
    <lineage>
        <taxon>Eukaryota</taxon>
        <taxon>Metazoa</taxon>
        <taxon>Cnidaria</taxon>
        <taxon>Anthozoa</taxon>
        <taxon>Hexacorallia</taxon>
        <taxon>Scleractinia</taxon>
        <taxon>Astrocoeniina</taxon>
        <taxon>Pocilloporidae</taxon>
        <taxon>Pocillopora</taxon>
    </lineage>
</organism>
<dbReference type="SMART" id="SM00980">
    <property type="entry name" value="THAP"/>
    <property type="match status" value="1"/>
</dbReference>
<evidence type="ECO:0000256" key="1">
    <source>
        <dbReference type="ARBA" id="ARBA00022723"/>
    </source>
</evidence>
<evidence type="ECO:0000256" key="2">
    <source>
        <dbReference type="ARBA" id="ARBA00022771"/>
    </source>
</evidence>
<evidence type="ECO:0000256" key="5">
    <source>
        <dbReference type="PROSITE-ProRule" id="PRU00309"/>
    </source>
</evidence>
<reference evidence="7 8" key="1">
    <citation type="journal article" date="2018" name="Sci. Rep.">
        <title>Comparative analysis of the Pocillopora damicornis genome highlights role of immune system in coral evolution.</title>
        <authorList>
            <person name="Cunning R."/>
            <person name="Bay R.A."/>
            <person name="Gillette P."/>
            <person name="Baker A.C."/>
            <person name="Traylor-Knowles N."/>
        </authorList>
    </citation>
    <scope>NUCLEOTIDE SEQUENCE [LARGE SCALE GENOMIC DNA]</scope>
    <source>
        <strain evidence="7">RSMAS</strain>
        <tissue evidence="7">Whole animal</tissue>
    </source>
</reference>
<dbReference type="EMBL" id="RCHS01001081">
    <property type="protein sequence ID" value="RMX55316.1"/>
    <property type="molecule type" value="Genomic_DNA"/>
</dbReference>
<accession>A0A3M6UNS7</accession>
<dbReference type="GO" id="GO:0003677">
    <property type="term" value="F:DNA binding"/>
    <property type="evidence" value="ECO:0007669"/>
    <property type="project" value="UniProtKB-UniRule"/>
</dbReference>
<evidence type="ECO:0000313" key="7">
    <source>
        <dbReference type="EMBL" id="RMX55316.1"/>
    </source>
</evidence>
<protein>
    <recommendedName>
        <fullName evidence="6">THAP-type domain-containing protein</fullName>
    </recommendedName>
</protein>
<comment type="caution">
    <text evidence="7">The sequence shown here is derived from an EMBL/GenBank/DDBJ whole genome shotgun (WGS) entry which is preliminary data.</text>
</comment>
<dbReference type="InterPro" id="IPR038441">
    <property type="entry name" value="THAP_Znf_sf"/>
</dbReference>
<dbReference type="GO" id="GO:0008270">
    <property type="term" value="F:zinc ion binding"/>
    <property type="evidence" value="ECO:0007669"/>
    <property type="project" value="UniProtKB-KW"/>
</dbReference>
<evidence type="ECO:0000313" key="8">
    <source>
        <dbReference type="Proteomes" id="UP000275408"/>
    </source>
</evidence>
<feature type="non-terminal residue" evidence="7">
    <location>
        <position position="1"/>
    </location>
</feature>
<dbReference type="InterPro" id="IPR006612">
    <property type="entry name" value="THAP_Znf"/>
</dbReference>
<keyword evidence="3" id="KW-0862">Zinc</keyword>
<dbReference type="PROSITE" id="PS50950">
    <property type="entry name" value="ZF_THAP"/>
    <property type="match status" value="1"/>
</dbReference>
<feature type="non-terminal residue" evidence="7">
    <location>
        <position position="441"/>
    </location>
</feature>
<keyword evidence="1" id="KW-0479">Metal-binding</keyword>